<keyword evidence="3" id="KW-1185">Reference proteome</keyword>
<protein>
    <recommendedName>
        <fullName evidence="1">START-like domain-containing protein</fullName>
    </recommendedName>
</protein>
<dbReference type="InterPro" id="IPR023393">
    <property type="entry name" value="START-like_dom_sf"/>
</dbReference>
<dbReference type="OrthoDB" id="667567at2"/>
<dbReference type="InterPro" id="IPR045736">
    <property type="entry name" value="START_2"/>
</dbReference>
<feature type="domain" description="START-like" evidence="1">
    <location>
        <begin position="1"/>
        <end position="129"/>
    </location>
</feature>
<dbReference type="SUPFAM" id="SSF55961">
    <property type="entry name" value="Bet v1-like"/>
    <property type="match status" value="1"/>
</dbReference>
<accession>A0A2I0R114</accession>
<dbReference type="EMBL" id="PJNI01000011">
    <property type="protein sequence ID" value="PKR80259.1"/>
    <property type="molecule type" value="Genomic_DNA"/>
</dbReference>
<comment type="caution">
    <text evidence="2">The sequence shown here is derived from an EMBL/GenBank/DDBJ whole genome shotgun (WGS) entry which is preliminary data.</text>
</comment>
<dbReference type="Pfam" id="PF19569">
    <property type="entry name" value="START_2"/>
    <property type="match status" value="1"/>
</dbReference>
<organism evidence="2 3">
    <name type="scientific">Brumimicrobium salinarum</name>
    <dbReference type="NCBI Taxonomy" id="2058658"/>
    <lineage>
        <taxon>Bacteria</taxon>
        <taxon>Pseudomonadati</taxon>
        <taxon>Bacteroidota</taxon>
        <taxon>Flavobacteriia</taxon>
        <taxon>Flavobacteriales</taxon>
        <taxon>Crocinitomicaceae</taxon>
        <taxon>Brumimicrobium</taxon>
    </lineage>
</organism>
<evidence type="ECO:0000259" key="1">
    <source>
        <dbReference type="Pfam" id="PF19569"/>
    </source>
</evidence>
<reference evidence="2 3" key="1">
    <citation type="submission" date="2017-12" db="EMBL/GenBank/DDBJ databases">
        <title>The draft genome sequence of Brumimicrobium saltpan LHR20.</title>
        <authorList>
            <person name="Do Z.-J."/>
            <person name="Luo H.-R."/>
        </authorList>
    </citation>
    <scope>NUCLEOTIDE SEQUENCE [LARGE SCALE GENOMIC DNA]</scope>
    <source>
        <strain evidence="2 3">LHR20</strain>
    </source>
</reference>
<dbReference type="RefSeq" id="WP_101334941.1">
    <property type="nucleotide sequence ID" value="NZ_PJNI01000011.1"/>
</dbReference>
<sequence length="129" mass="15354">MPEKIKFEQEYLFKTSMKVLNSMVTTPSGLSEWFADDVNIKDDLYTFYWNGSEEEARLISKKNNDHFKFQWIEDEEEDLETFVELKFKVDPMTKAVVLHLTSFAEPDELDEIQLYWESTIEELRRIIGA</sequence>
<evidence type="ECO:0000313" key="3">
    <source>
        <dbReference type="Proteomes" id="UP000236654"/>
    </source>
</evidence>
<evidence type="ECO:0000313" key="2">
    <source>
        <dbReference type="EMBL" id="PKR80259.1"/>
    </source>
</evidence>
<dbReference type="Proteomes" id="UP000236654">
    <property type="component" value="Unassembled WGS sequence"/>
</dbReference>
<dbReference type="Gene3D" id="3.30.530.20">
    <property type="match status" value="1"/>
</dbReference>
<dbReference type="AlphaFoldDB" id="A0A2I0R114"/>
<gene>
    <name evidence="2" type="ORF">CW751_10405</name>
</gene>
<proteinExistence type="predicted"/>
<name>A0A2I0R114_9FLAO</name>